<comment type="caution">
    <text evidence="9">The sequence shown here is derived from an EMBL/GenBank/DDBJ whole genome shotgun (WGS) entry which is preliminary data.</text>
</comment>
<dbReference type="GO" id="GO:0030672">
    <property type="term" value="C:synaptic vesicle membrane"/>
    <property type="evidence" value="ECO:0007669"/>
    <property type="project" value="TreeGrafter"/>
</dbReference>
<dbReference type="GO" id="GO:0031594">
    <property type="term" value="C:neuromuscular junction"/>
    <property type="evidence" value="ECO:0007669"/>
    <property type="project" value="TreeGrafter"/>
</dbReference>
<name>A0A5N5SPU9_9CRUS</name>
<dbReference type="EMBL" id="SEYY01021793">
    <property type="protein sequence ID" value="KAB7496066.1"/>
    <property type="molecule type" value="Genomic_DNA"/>
</dbReference>
<reference evidence="9 10" key="1">
    <citation type="journal article" date="2019" name="PLoS Biol.">
        <title>Sex chromosomes control vertical transmission of feminizing Wolbachia symbionts in an isopod.</title>
        <authorList>
            <person name="Becking T."/>
            <person name="Chebbi M.A."/>
            <person name="Giraud I."/>
            <person name="Moumen B."/>
            <person name="Laverre T."/>
            <person name="Caubet Y."/>
            <person name="Peccoud J."/>
            <person name="Gilbert C."/>
            <person name="Cordaux R."/>
        </authorList>
    </citation>
    <scope>NUCLEOTIDE SEQUENCE [LARGE SCALE GENOMIC DNA]</scope>
    <source>
        <strain evidence="9">ANa2</strain>
        <tissue evidence="9">Whole body excluding digestive tract and cuticle</tissue>
    </source>
</reference>
<feature type="domain" description="MARVEL" evidence="8">
    <location>
        <begin position="20"/>
        <end position="171"/>
    </location>
</feature>
<comment type="subcellular location">
    <subcellularLocation>
        <location evidence="1 6">Membrane</location>
        <topology evidence="1 6">Multi-pass membrane protein</topology>
    </subcellularLocation>
</comment>
<dbReference type="PIRSF" id="PIRSF011282">
    <property type="entry name" value="Synaptogyrin"/>
    <property type="match status" value="1"/>
</dbReference>
<proteinExistence type="inferred from homology"/>
<feature type="transmembrane region" description="Helical" evidence="6">
    <location>
        <begin position="148"/>
        <end position="167"/>
    </location>
</feature>
<feature type="transmembrane region" description="Helical" evidence="6">
    <location>
        <begin position="26"/>
        <end position="48"/>
    </location>
</feature>
<feature type="compositionally biased region" description="Low complexity" evidence="7">
    <location>
        <begin position="214"/>
        <end position="228"/>
    </location>
</feature>
<dbReference type="Pfam" id="PF01284">
    <property type="entry name" value="MARVEL"/>
    <property type="match status" value="1"/>
</dbReference>
<keyword evidence="10" id="KW-1185">Reference proteome</keyword>
<keyword evidence="3 6" id="KW-0812">Transmembrane</keyword>
<dbReference type="OrthoDB" id="10041611at2759"/>
<protein>
    <recommendedName>
        <fullName evidence="6">Synaptogyrin</fullName>
    </recommendedName>
</protein>
<comment type="similarity">
    <text evidence="2 6">Belongs to the synaptogyrin family.</text>
</comment>
<dbReference type="AlphaFoldDB" id="A0A5N5SPU9"/>
<evidence type="ECO:0000256" key="7">
    <source>
        <dbReference type="SAM" id="MobiDB-lite"/>
    </source>
</evidence>
<dbReference type="InterPro" id="IPR008253">
    <property type="entry name" value="Marvel"/>
</dbReference>
<dbReference type="PROSITE" id="PS51225">
    <property type="entry name" value="MARVEL"/>
    <property type="match status" value="1"/>
</dbReference>
<evidence type="ECO:0000313" key="10">
    <source>
        <dbReference type="Proteomes" id="UP000326759"/>
    </source>
</evidence>
<feature type="region of interest" description="Disordered" evidence="7">
    <location>
        <begin position="182"/>
        <end position="228"/>
    </location>
</feature>
<sequence length="228" mass="25016">MMEGAYGGGKAGAAFDPITFVQRPQVILRAACWLFSVIVFGCISSQGWQKDPVTNKEVCLYNKDGNACNYGVGISVIAFLASIGFIVGEYLFEQMPSIKTRKHYVLADLGFSGFWAFLFFVGFCYLTNQWNKTEEIAGGIGVNNMQAAIAFSFFSIFTWAALAYLAFRRYKQGAEQAFAPSYEAEPGNEGGYSSYPDAVDPDGGYSQPPFNNTQQPQAGMMPQQAPTY</sequence>
<dbReference type="PANTHER" id="PTHR10838:SF20">
    <property type="entry name" value="SYNAPTOGYRIN"/>
    <property type="match status" value="1"/>
</dbReference>
<evidence type="ECO:0000256" key="4">
    <source>
        <dbReference type="ARBA" id="ARBA00022989"/>
    </source>
</evidence>
<feature type="transmembrane region" description="Helical" evidence="6">
    <location>
        <begin position="70"/>
        <end position="92"/>
    </location>
</feature>
<evidence type="ECO:0000256" key="3">
    <source>
        <dbReference type="ARBA" id="ARBA00022692"/>
    </source>
</evidence>
<gene>
    <name evidence="9" type="primary">SYNGR2_0</name>
    <name evidence="9" type="ORF">Anas_00699</name>
</gene>
<dbReference type="Proteomes" id="UP000326759">
    <property type="component" value="Unassembled WGS sequence"/>
</dbReference>
<evidence type="ECO:0000256" key="6">
    <source>
        <dbReference type="PIRNR" id="PIRNR011282"/>
    </source>
</evidence>
<keyword evidence="5 6" id="KW-0472">Membrane</keyword>
<dbReference type="InterPro" id="IPR016579">
    <property type="entry name" value="Synaptogyrin"/>
</dbReference>
<evidence type="ECO:0000313" key="9">
    <source>
        <dbReference type="EMBL" id="KAB7496066.1"/>
    </source>
</evidence>
<feature type="transmembrane region" description="Helical" evidence="6">
    <location>
        <begin position="104"/>
        <end position="128"/>
    </location>
</feature>
<evidence type="ECO:0000256" key="1">
    <source>
        <dbReference type="ARBA" id="ARBA00004141"/>
    </source>
</evidence>
<evidence type="ECO:0000259" key="8">
    <source>
        <dbReference type="PROSITE" id="PS51225"/>
    </source>
</evidence>
<dbReference type="PANTHER" id="PTHR10838">
    <property type="entry name" value="SYNAPTOGYRIN"/>
    <property type="match status" value="1"/>
</dbReference>
<organism evidence="9 10">
    <name type="scientific">Armadillidium nasatum</name>
    <dbReference type="NCBI Taxonomy" id="96803"/>
    <lineage>
        <taxon>Eukaryota</taxon>
        <taxon>Metazoa</taxon>
        <taxon>Ecdysozoa</taxon>
        <taxon>Arthropoda</taxon>
        <taxon>Crustacea</taxon>
        <taxon>Multicrustacea</taxon>
        <taxon>Malacostraca</taxon>
        <taxon>Eumalacostraca</taxon>
        <taxon>Peracarida</taxon>
        <taxon>Isopoda</taxon>
        <taxon>Oniscidea</taxon>
        <taxon>Crinocheta</taxon>
        <taxon>Armadillidiidae</taxon>
        <taxon>Armadillidium</taxon>
    </lineage>
</organism>
<evidence type="ECO:0000256" key="2">
    <source>
        <dbReference type="ARBA" id="ARBA00010252"/>
    </source>
</evidence>
<keyword evidence="4 6" id="KW-1133">Transmembrane helix</keyword>
<accession>A0A5N5SPU9</accession>
<evidence type="ECO:0000256" key="5">
    <source>
        <dbReference type="ARBA" id="ARBA00023136"/>
    </source>
</evidence>